<protein>
    <submittedName>
        <fullName evidence="1">Uncharacterized protein</fullName>
    </submittedName>
</protein>
<evidence type="ECO:0000313" key="1">
    <source>
        <dbReference type="EMBL" id="KAA0197326.1"/>
    </source>
</evidence>
<reference evidence="1" key="1">
    <citation type="submission" date="2019-05" db="EMBL/GenBank/DDBJ databases">
        <title>Annotation for the trematode Fasciolopsis buski.</title>
        <authorList>
            <person name="Choi Y.-J."/>
        </authorList>
    </citation>
    <scope>NUCLEOTIDE SEQUENCE</scope>
    <source>
        <strain evidence="1">HT</strain>
        <tissue evidence="1">Whole worm</tissue>
    </source>
</reference>
<proteinExistence type="predicted"/>
<accession>A0A8E0S6A9</accession>
<keyword evidence="2" id="KW-1185">Reference proteome</keyword>
<dbReference type="AlphaFoldDB" id="A0A8E0S6A9"/>
<dbReference type="EMBL" id="LUCM01002455">
    <property type="protein sequence ID" value="KAA0197326.1"/>
    <property type="molecule type" value="Genomic_DNA"/>
</dbReference>
<organism evidence="1 2">
    <name type="scientific">Fasciolopsis buskii</name>
    <dbReference type="NCBI Taxonomy" id="27845"/>
    <lineage>
        <taxon>Eukaryota</taxon>
        <taxon>Metazoa</taxon>
        <taxon>Spiralia</taxon>
        <taxon>Lophotrochozoa</taxon>
        <taxon>Platyhelminthes</taxon>
        <taxon>Trematoda</taxon>
        <taxon>Digenea</taxon>
        <taxon>Plagiorchiida</taxon>
        <taxon>Echinostomata</taxon>
        <taxon>Echinostomatoidea</taxon>
        <taxon>Fasciolidae</taxon>
        <taxon>Fasciolopsis</taxon>
    </lineage>
</organism>
<evidence type="ECO:0000313" key="2">
    <source>
        <dbReference type="Proteomes" id="UP000728185"/>
    </source>
</evidence>
<comment type="caution">
    <text evidence="1">The sequence shown here is derived from an EMBL/GenBank/DDBJ whole genome shotgun (WGS) entry which is preliminary data.</text>
</comment>
<gene>
    <name evidence="1" type="ORF">FBUS_02596</name>
</gene>
<sequence length="163" mass="15826">MTQPSGQVVSTLGTDGVSTGVQPIQTVTIALGGTGTVATAGSNDGPSGNASGTNQTNTVATTSVGAIPGQAVVQATCATPGSAIQFTTVPAAAGTVASSTGTTVVANTQATTTASASATPAPIQYVLQLPVGATGGATAAGQPFQIQLLPQHFQVRHIHWFAP</sequence>
<dbReference type="Proteomes" id="UP000728185">
    <property type="component" value="Unassembled WGS sequence"/>
</dbReference>
<name>A0A8E0S6A9_9TREM</name>